<dbReference type="Proteomes" id="UP001496674">
    <property type="component" value="Chromosome"/>
</dbReference>
<dbReference type="GO" id="GO:0004519">
    <property type="term" value="F:endonuclease activity"/>
    <property type="evidence" value="ECO:0007669"/>
    <property type="project" value="UniProtKB-KW"/>
</dbReference>
<evidence type="ECO:0000259" key="1">
    <source>
        <dbReference type="Pfam" id="PF19580"/>
    </source>
</evidence>
<evidence type="ECO:0000313" key="3">
    <source>
        <dbReference type="Proteomes" id="UP001496674"/>
    </source>
</evidence>
<feature type="domain" description="Endonuclease/exonuclease/phosphatase" evidence="1">
    <location>
        <begin position="2"/>
        <end position="311"/>
    </location>
</feature>
<dbReference type="Pfam" id="PF19580">
    <property type="entry name" value="Exo_endo_phos_3"/>
    <property type="match status" value="1"/>
</dbReference>
<keyword evidence="2" id="KW-0255">Endonuclease</keyword>
<dbReference type="EMBL" id="AP028055">
    <property type="protein sequence ID" value="BEG98255.1"/>
    <property type="molecule type" value="Genomic_DNA"/>
</dbReference>
<dbReference type="SUPFAM" id="SSF56219">
    <property type="entry name" value="DNase I-like"/>
    <property type="match status" value="1"/>
</dbReference>
<gene>
    <name evidence="2" type="ORF">BSYN_05200</name>
</gene>
<accession>A0ABN6Z136</accession>
<dbReference type="PANTHER" id="PTHR42834">
    <property type="entry name" value="ENDONUCLEASE/EXONUCLEASE/PHOSPHATASE FAMILY PROTEIN (AFU_ORTHOLOGUE AFUA_3G09210)"/>
    <property type="match status" value="1"/>
</dbReference>
<sequence length="315" mass="35946">MFYNVENLFDCKHDTLKNDYEFQPQALRAWHYGRYKKKLINISKVITAVGEWTPPALVGLCEVENDSVLTALVRFSPLKAQGYRYVMTDSPDERGIDVALLYQRGSFKLVEQHSIRIAFPNNPKKTTRDILHVAGEVVTGDTLDVFVCHFSSRTGGEIESEPYRLIAAKRLKLYTDSLFKVRNHPNILIMGDFNDYPSNRSISEVLDAKTPSGTIQREKLYNLLANREKDRSFGTYKYQGEWCILDQIIVSGSLLTGDGKLSTSEKLAGICNSPFLLEKDEKYSGYKPFRTYYGMKYQGGFSDHLPVYLDLILSE</sequence>
<dbReference type="InterPro" id="IPR036691">
    <property type="entry name" value="Endo/exonu/phosph_ase_sf"/>
</dbReference>
<keyword evidence="2" id="KW-0540">Nuclease</keyword>
<reference evidence="2 3" key="1">
    <citation type="submission" date="2023-04" db="EMBL/GenBank/DDBJ databases">
        <title>Draft genome sequence of acteroides sedimenti strain YN3PY1.</title>
        <authorList>
            <person name="Yoshida N."/>
        </authorList>
    </citation>
    <scope>NUCLEOTIDE SEQUENCE [LARGE SCALE GENOMIC DNA]</scope>
    <source>
        <strain evidence="2 3">YN3PY1</strain>
    </source>
</reference>
<keyword evidence="2" id="KW-0378">Hydrolase</keyword>
<dbReference type="Gene3D" id="3.60.10.10">
    <property type="entry name" value="Endonuclease/exonuclease/phosphatase"/>
    <property type="match status" value="1"/>
</dbReference>
<evidence type="ECO:0000313" key="2">
    <source>
        <dbReference type="EMBL" id="BEG98255.1"/>
    </source>
</evidence>
<protein>
    <submittedName>
        <fullName evidence="2">Endonuclease</fullName>
    </submittedName>
</protein>
<organism evidence="2 3">
    <name type="scientific">Bacteroides sedimenti</name>
    <dbReference type="NCBI Taxonomy" id="2136147"/>
    <lineage>
        <taxon>Bacteria</taxon>
        <taxon>Pseudomonadati</taxon>
        <taxon>Bacteroidota</taxon>
        <taxon>Bacteroidia</taxon>
        <taxon>Bacteroidales</taxon>
        <taxon>Bacteroidaceae</taxon>
        <taxon>Bacteroides</taxon>
    </lineage>
</organism>
<dbReference type="InterPro" id="IPR005135">
    <property type="entry name" value="Endo/exonuclease/phosphatase"/>
</dbReference>
<proteinExistence type="predicted"/>
<name>A0ABN6Z136_9BACE</name>
<keyword evidence="3" id="KW-1185">Reference proteome</keyword>
<dbReference type="PANTHER" id="PTHR42834:SF1">
    <property type="entry name" value="ENDONUCLEASE_EXONUCLEASE_PHOSPHATASE FAMILY PROTEIN (AFU_ORTHOLOGUE AFUA_3G09210)"/>
    <property type="match status" value="1"/>
</dbReference>